<evidence type="ECO:0000313" key="1">
    <source>
        <dbReference type="EMBL" id="KAF5889110.1"/>
    </source>
</evidence>
<evidence type="ECO:0000313" key="2">
    <source>
        <dbReference type="Proteomes" id="UP000727407"/>
    </source>
</evidence>
<gene>
    <name evidence="1" type="ORF">DAT39_021187</name>
</gene>
<name>A0A8J4X968_CLAMG</name>
<keyword evidence="2" id="KW-1185">Reference proteome</keyword>
<dbReference type="AlphaFoldDB" id="A0A8J4X968"/>
<accession>A0A8J4X968</accession>
<sequence>MSLPRRLRMNQRFMSTTRFIHFTGSAQLREGGAWEGVGSLAILKRSSESFLTTFFAHNMYTVHGTE</sequence>
<proteinExistence type="predicted"/>
<organism evidence="1 2">
    <name type="scientific">Clarias magur</name>
    <name type="common">Asian catfish</name>
    <name type="synonym">Macropteronotus magur</name>
    <dbReference type="NCBI Taxonomy" id="1594786"/>
    <lineage>
        <taxon>Eukaryota</taxon>
        <taxon>Metazoa</taxon>
        <taxon>Chordata</taxon>
        <taxon>Craniata</taxon>
        <taxon>Vertebrata</taxon>
        <taxon>Euteleostomi</taxon>
        <taxon>Actinopterygii</taxon>
        <taxon>Neopterygii</taxon>
        <taxon>Teleostei</taxon>
        <taxon>Ostariophysi</taxon>
        <taxon>Siluriformes</taxon>
        <taxon>Clariidae</taxon>
        <taxon>Clarias</taxon>
    </lineage>
</organism>
<dbReference type="EMBL" id="QNUK01000864">
    <property type="protein sequence ID" value="KAF5889110.1"/>
    <property type="molecule type" value="Genomic_DNA"/>
</dbReference>
<protein>
    <submittedName>
        <fullName evidence="1">Uncharacterized protein</fullName>
    </submittedName>
</protein>
<comment type="caution">
    <text evidence="1">The sequence shown here is derived from an EMBL/GenBank/DDBJ whole genome shotgun (WGS) entry which is preliminary data.</text>
</comment>
<reference evidence="1" key="1">
    <citation type="submission" date="2020-07" db="EMBL/GenBank/DDBJ databases">
        <title>Clarias magur genome sequencing, assembly and annotation.</title>
        <authorList>
            <person name="Kushwaha B."/>
            <person name="Kumar R."/>
            <person name="Das P."/>
            <person name="Joshi C.G."/>
            <person name="Kumar D."/>
            <person name="Nagpure N.S."/>
            <person name="Pandey M."/>
            <person name="Agarwal S."/>
            <person name="Srivastava S."/>
            <person name="Singh M."/>
            <person name="Sahoo L."/>
            <person name="Jayasankar P."/>
            <person name="Meher P.K."/>
            <person name="Koringa P.G."/>
            <person name="Iquebal M.A."/>
            <person name="Das S.P."/>
            <person name="Bit A."/>
            <person name="Patnaik S."/>
            <person name="Patel N."/>
            <person name="Shah T.M."/>
            <person name="Hinsu A."/>
            <person name="Jena J.K."/>
        </authorList>
    </citation>
    <scope>NUCLEOTIDE SEQUENCE</scope>
    <source>
        <strain evidence="1">CIFAMagur01</strain>
        <tissue evidence="1">Testis</tissue>
    </source>
</reference>
<dbReference type="Proteomes" id="UP000727407">
    <property type="component" value="Unassembled WGS sequence"/>
</dbReference>